<evidence type="ECO:0000256" key="2">
    <source>
        <dbReference type="ARBA" id="ARBA00022692"/>
    </source>
</evidence>
<keyword evidence="2 5" id="KW-0812">Transmembrane</keyword>
<dbReference type="Proteomes" id="UP000025047">
    <property type="component" value="Unassembled WGS sequence"/>
</dbReference>
<feature type="transmembrane region" description="Helical" evidence="5">
    <location>
        <begin position="109"/>
        <end position="128"/>
    </location>
</feature>
<protein>
    <recommendedName>
        <fullName evidence="6">DUF202 domain-containing protein</fullName>
    </recommendedName>
</protein>
<evidence type="ECO:0000256" key="5">
    <source>
        <dbReference type="SAM" id="Phobius"/>
    </source>
</evidence>
<keyword evidence="4 5" id="KW-0472">Membrane</keyword>
<dbReference type="EMBL" id="APGJ01000004">
    <property type="protein sequence ID" value="EYD72587.1"/>
    <property type="molecule type" value="Genomic_DNA"/>
</dbReference>
<organism evidence="7 8">
    <name type="scientific">Limimaricola hongkongensis DSM 17492</name>
    <dbReference type="NCBI Taxonomy" id="1122180"/>
    <lineage>
        <taxon>Bacteria</taxon>
        <taxon>Pseudomonadati</taxon>
        <taxon>Pseudomonadota</taxon>
        <taxon>Alphaproteobacteria</taxon>
        <taxon>Rhodobacterales</taxon>
        <taxon>Paracoccaceae</taxon>
        <taxon>Limimaricola</taxon>
    </lineage>
</organism>
<evidence type="ECO:0000256" key="3">
    <source>
        <dbReference type="ARBA" id="ARBA00022989"/>
    </source>
</evidence>
<evidence type="ECO:0000256" key="4">
    <source>
        <dbReference type="ARBA" id="ARBA00023136"/>
    </source>
</evidence>
<evidence type="ECO:0000259" key="6">
    <source>
        <dbReference type="Pfam" id="PF02656"/>
    </source>
</evidence>
<dbReference type="RefSeq" id="WP_017928872.1">
    <property type="nucleotide sequence ID" value="NZ_KB822999.1"/>
</dbReference>
<keyword evidence="8" id="KW-1185">Reference proteome</keyword>
<dbReference type="Pfam" id="PF02656">
    <property type="entry name" value="DUF202"/>
    <property type="match status" value="1"/>
</dbReference>
<proteinExistence type="predicted"/>
<dbReference type="PATRIC" id="fig|1122180.6.peg.1373"/>
<accession>A0A017HDN4</accession>
<evidence type="ECO:0000313" key="8">
    <source>
        <dbReference type="Proteomes" id="UP000025047"/>
    </source>
</evidence>
<dbReference type="OrthoDB" id="582337at2"/>
<sequence length="129" mass="14004">MDKTEGDRETDARTEWAEDRTDWAEDRTLLANERTFAGWMRTGMAALGVAIGLKAVFGAFEPTWLAKAVASIFILIALLIFAAAAREARRAQARISSHDAEAQGARRMLALALMLSLGGLATGAILWLL</sequence>
<feature type="domain" description="DUF202" evidence="6">
    <location>
        <begin position="27"/>
        <end position="92"/>
    </location>
</feature>
<comment type="subcellular location">
    <subcellularLocation>
        <location evidence="1">Endomembrane system</location>
        <topology evidence="1">Multi-pass membrane protein</topology>
    </subcellularLocation>
</comment>
<dbReference type="eggNOG" id="COG2149">
    <property type="taxonomic scope" value="Bacteria"/>
</dbReference>
<reference evidence="7 8" key="1">
    <citation type="submission" date="2013-03" db="EMBL/GenBank/DDBJ databases">
        <authorList>
            <person name="Fiebig A."/>
            <person name="Goeker M."/>
            <person name="Klenk H.-P.P."/>
        </authorList>
    </citation>
    <scope>NUCLEOTIDE SEQUENCE [LARGE SCALE GENOMIC DNA]</scope>
    <source>
        <strain evidence="7 8">DSM 17492</strain>
    </source>
</reference>
<name>A0A017HDN4_9RHOB</name>
<feature type="transmembrane region" description="Helical" evidence="5">
    <location>
        <begin position="66"/>
        <end position="88"/>
    </location>
</feature>
<dbReference type="STRING" id="1122180.Lokhon_01388"/>
<evidence type="ECO:0000256" key="1">
    <source>
        <dbReference type="ARBA" id="ARBA00004127"/>
    </source>
</evidence>
<dbReference type="AlphaFoldDB" id="A0A017HDN4"/>
<gene>
    <name evidence="7" type="ORF">Lokhon_01388</name>
</gene>
<feature type="transmembrane region" description="Helical" evidence="5">
    <location>
        <begin position="42"/>
        <end position="60"/>
    </location>
</feature>
<comment type="caution">
    <text evidence="7">The sequence shown here is derived from an EMBL/GenBank/DDBJ whole genome shotgun (WGS) entry which is preliminary data.</text>
</comment>
<keyword evidence="3 5" id="KW-1133">Transmembrane helix</keyword>
<evidence type="ECO:0000313" key="7">
    <source>
        <dbReference type="EMBL" id="EYD72587.1"/>
    </source>
</evidence>
<dbReference type="HOGENOM" id="CLU_125472_1_0_5"/>
<dbReference type="InterPro" id="IPR003807">
    <property type="entry name" value="DUF202"/>
</dbReference>
<dbReference type="GO" id="GO:0012505">
    <property type="term" value="C:endomembrane system"/>
    <property type="evidence" value="ECO:0007669"/>
    <property type="project" value="UniProtKB-SubCell"/>
</dbReference>